<organism evidence="2 3">
    <name type="scientific">Glomus cerebriforme</name>
    <dbReference type="NCBI Taxonomy" id="658196"/>
    <lineage>
        <taxon>Eukaryota</taxon>
        <taxon>Fungi</taxon>
        <taxon>Fungi incertae sedis</taxon>
        <taxon>Mucoromycota</taxon>
        <taxon>Glomeromycotina</taxon>
        <taxon>Glomeromycetes</taxon>
        <taxon>Glomerales</taxon>
        <taxon>Glomeraceae</taxon>
        <taxon>Glomus</taxon>
    </lineage>
</organism>
<proteinExistence type="predicted"/>
<evidence type="ECO:0008006" key="4">
    <source>
        <dbReference type="Google" id="ProtNLM"/>
    </source>
</evidence>
<comment type="caution">
    <text evidence="2">The sequence shown here is derived from an EMBL/GenBank/DDBJ whole genome shotgun (WGS) entry which is preliminary data.</text>
</comment>
<feature type="signal peptide" evidence="1">
    <location>
        <begin position="1"/>
        <end position="23"/>
    </location>
</feature>
<dbReference type="EMBL" id="QKYT01000243">
    <property type="protein sequence ID" value="RIA88853.1"/>
    <property type="molecule type" value="Genomic_DNA"/>
</dbReference>
<gene>
    <name evidence="2" type="ORF">C1645_739070</name>
</gene>
<keyword evidence="1" id="KW-0732">Signal</keyword>
<evidence type="ECO:0000313" key="2">
    <source>
        <dbReference type="EMBL" id="RIA88853.1"/>
    </source>
</evidence>
<dbReference type="SUPFAM" id="SSF53098">
    <property type="entry name" value="Ribonuclease H-like"/>
    <property type="match status" value="1"/>
</dbReference>
<dbReference type="OrthoDB" id="2441924at2759"/>
<dbReference type="Proteomes" id="UP000265703">
    <property type="component" value="Unassembled WGS sequence"/>
</dbReference>
<protein>
    <recommendedName>
        <fullName evidence="4">HAT C-terminal dimerisation domain-containing protein</fullName>
    </recommendedName>
</protein>
<feature type="chain" id="PRO_5017214949" description="HAT C-terminal dimerisation domain-containing protein" evidence="1">
    <location>
        <begin position="24"/>
        <end position="175"/>
    </location>
</feature>
<reference evidence="2 3" key="1">
    <citation type="submission" date="2018-06" db="EMBL/GenBank/DDBJ databases">
        <title>Comparative genomics reveals the genomic features of Rhizophagus irregularis, R. cerebriforme, R. diaphanum and Gigaspora rosea, and their symbiotic lifestyle signature.</title>
        <authorList>
            <person name="Morin E."/>
            <person name="San Clemente H."/>
            <person name="Chen E.C.H."/>
            <person name="De La Providencia I."/>
            <person name="Hainaut M."/>
            <person name="Kuo A."/>
            <person name="Kohler A."/>
            <person name="Murat C."/>
            <person name="Tang N."/>
            <person name="Roy S."/>
            <person name="Loubradou J."/>
            <person name="Henrissat B."/>
            <person name="Grigoriev I.V."/>
            <person name="Corradi N."/>
            <person name="Roux C."/>
            <person name="Martin F.M."/>
        </authorList>
    </citation>
    <scope>NUCLEOTIDE SEQUENCE [LARGE SCALE GENOMIC DNA]</scope>
    <source>
        <strain evidence="2 3">DAOM 227022</strain>
    </source>
</reference>
<dbReference type="AlphaFoldDB" id="A0A397SRU8"/>
<keyword evidence="3" id="KW-1185">Reference proteome</keyword>
<name>A0A397SRU8_9GLOM</name>
<dbReference type="InterPro" id="IPR012337">
    <property type="entry name" value="RNaseH-like_sf"/>
</dbReference>
<evidence type="ECO:0000256" key="1">
    <source>
        <dbReference type="SAM" id="SignalP"/>
    </source>
</evidence>
<accession>A0A397SRU8</accession>
<evidence type="ECO:0000313" key="3">
    <source>
        <dbReference type="Proteomes" id="UP000265703"/>
    </source>
</evidence>
<sequence>MNPPYLQLLAIKLFSISPHAASCERIWSVCGWIHGMHRTNILVKNLDAIAQIHSYYIANNKSELSYYGEEKSEEEIQQILRDADLYEDEPLEENLAVNLEQTAIDDDSEFIDNEPLELEETLDLSNSHFLQNAAIPAVECENDDSINYADWLEEFDNEDDYNPEELAKMFDRCSL</sequence>